<reference evidence="4 5" key="1">
    <citation type="submission" date="2013-12" db="EMBL/GenBank/DDBJ databases">
        <title>Draft genome of the parsitic nematode Ancylostoma duodenale.</title>
        <authorList>
            <person name="Mitreva M."/>
        </authorList>
    </citation>
    <scope>NUCLEOTIDE SEQUENCE [LARGE SCALE GENOMIC DNA]</scope>
    <source>
        <strain evidence="4 5">Zhejiang</strain>
    </source>
</reference>
<dbReference type="InterPro" id="IPR021109">
    <property type="entry name" value="Peptidase_aspartic_dom_sf"/>
</dbReference>
<proteinExistence type="predicted"/>
<dbReference type="GO" id="GO:0008270">
    <property type="term" value="F:zinc ion binding"/>
    <property type="evidence" value="ECO:0007669"/>
    <property type="project" value="UniProtKB-KW"/>
</dbReference>
<keyword evidence="5" id="KW-1185">Reference proteome</keyword>
<accession>A0A0C2E187</accession>
<keyword evidence="2" id="KW-0175">Coiled coil</keyword>
<dbReference type="Gene3D" id="2.40.70.10">
    <property type="entry name" value="Acid Proteases"/>
    <property type="match status" value="1"/>
</dbReference>
<dbReference type="InterPro" id="IPR001878">
    <property type="entry name" value="Znf_CCHC"/>
</dbReference>
<keyword evidence="1" id="KW-0862">Zinc</keyword>
<gene>
    <name evidence="4" type="ORF">ANCDUO_00559</name>
</gene>
<dbReference type="GO" id="GO:0003676">
    <property type="term" value="F:nucleic acid binding"/>
    <property type="evidence" value="ECO:0007669"/>
    <property type="project" value="InterPro"/>
</dbReference>
<evidence type="ECO:0000313" key="4">
    <source>
        <dbReference type="EMBL" id="KIH69107.1"/>
    </source>
</evidence>
<sequence length="760" mass="87161">MAASLKPCKTRLTKAGNTLEELINDTQHLLTYTVPVLENEEETRDFLSTKKKIIQQRHANITSAKLSVDAAVSNFQEAFSKLDNRAQQEEQASQETYLDHAWDLITTAEAVLCKLAEKEVEVSSTLENPEQAALRRQRRLQNEIAPQSSNESPRQMSPFSSTTCCQTLVGEARQTAAQFQVTESNYQVVMYTLLKEYGGDSSIIEDLLSQLETCIADGPSTKQQAILLEKLTAILMQLTTKGQDVNQRIILNMVMRKFNTDIQAKVLEIRERFRDKDLTDIINTKEQIERSQEMIRKPSTLQPVTKERNQGKRPVSACIYCKRTNHRSLECRTVPITERAAFLARNQLCLNCGKPNHRAEDCRSQGCFKCGRKHHSSLCKSNLPPTTTRPFNDQERPRIQQISQQNRPVINQIGRGPLQARPRQANQNVVTFEEEDDEQQESDPEDESPVCHVSRENAQKAGALLLTGIATVKGPQGSKQVRVLMDTGSELSFIDSKLVDELQLSVKGKSNLCLRTFGSKLAQEQEHRIVQVCLVDKQGTTHTCELYDSPIITSKMTNPQLTAEDLQYIKGKGLQLSSTPEDQSRPRILMGCDHLWEMVEGEKHRNAPHLQKFGHMVSGRKNRPAQKDYSHVLQTEVRQEEMETWDRYWKMESSGIEEYTGTEKAEKQVLDEKIMKRFKETILKRPDGYDVRLPWKEPHTHLPDNKRMAVARLKSLLRQYENRKEFLEEFDEIFREQLQQGMTEEVTEEMDRKIFKDKVQ</sequence>
<dbReference type="PANTHER" id="PTHR47331:SF5">
    <property type="entry name" value="RIBONUCLEASE H"/>
    <property type="match status" value="1"/>
</dbReference>
<evidence type="ECO:0000259" key="3">
    <source>
        <dbReference type="PROSITE" id="PS50158"/>
    </source>
</evidence>
<dbReference type="OrthoDB" id="5859546at2759"/>
<evidence type="ECO:0000256" key="2">
    <source>
        <dbReference type="SAM" id="Coils"/>
    </source>
</evidence>
<dbReference type="CDD" id="cd00303">
    <property type="entry name" value="retropepsin_like"/>
    <property type="match status" value="1"/>
</dbReference>
<dbReference type="SMART" id="SM00343">
    <property type="entry name" value="ZnF_C2HC"/>
    <property type="match status" value="3"/>
</dbReference>
<feature type="coiled-coil region" evidence="2">
    <location>
        <begin position="37"/>
        <end position="92"/>
    </location>
</feature>
<feature type="domain" description="CCHC-type" evidence="3">
    <location>
        <begin position="349"/>
        <end position="364"/>
    </location>
</feature>
<dbReference type="Proteomes" id="UP000054047">
    <property type="component" value="Unassembled WGS sequence"/>
</dbReference>
<keyword evidence="1" id="KW-0863">Zinc-finger</keyword>
<evidence type="ECO:0000313" key="5">
    <source>
        <dbReference type="Proteomes" id="UP000054047"/>
    </source>
</evidence>
<dbReference type="PANTHER" id="PTHR47331">
    <property type="entry name" value="PHD-TYPE DOMAIN-CONTAINING PROTEIN"/>
    <property type="match status" value="1"/>
</dbReference>
<organism evidence="4 5">
    <name type="scientific">Ancylostoma duodenale</name>
    <dbReference type="NCBI Taxonomy" id="51022"/>
    <lineage>
        <taxon>Eukaryota</taxon>
        <taxon>Metazoa</taxon>
        <taxon>Ecdysozoa</taxon>
        <taxon>Nematoda</taxon>
        <taxon>Chromadorea</taxon>
        <taxon>Rhabditida</taxon>
        <taxon>Rhabditina</taxon>
        <taxon>Rhabditomorpha</taxon>
        <taxon>Strongyloidea</taxon>
        <taxon>Ancylostomatidae</taxon>
        <taxon>Ancylostomatinae</taxon>
        <taxon>Ancylostoma</taxon>
    </lineage>
</organism>
<dbReference type="PROSITE" id="PS50158">
    <property type="entry name" value="ZF_CCHC"/>
    <property type="match status" value="1"/>
</dbReference>
<dbReference type="Gene3D" id="4.10.60.10">
    <property type="entry name" value="Zinc finger, CCHC-type"/>
    <property type="match status" value="1"/>
</dbReference>
<dbReference type="Pfam" id="PF03564">
    <property type="entry name" value="DUF1759"/>
    <property type="match status" value="1"/>
</dbReference>
<protein>
    <submittedName>
        <fullName evidence="4">Zinc knuckle</fullName>
    </submittedName>
</protein>
<dbReference type="AlphaFoldDB" id="A0A0C2E187"/>
<dbReference type="EMBL" id="KN726219">
    <property type="protein sequence ID" value="KIH69107.1"/>
    <property type="molecule type" value="Genomic_DNA"/>
</dbReference>
<name>A0A0C2E187_9BILA</name>
<dbReference type="InterPro" id="IPR005312">
    <property type="entry name" value="DUF1759"/>
</dbReference>
<keyword evidence="1" id="KW-0479">Metal-binding</keyword>
<evidence type="ECO:0000256" key="1">
    <source>
        <dbReference type="PROSITE-ProRule" id="PRU00047"/>
    </source>
</evidence>